<accession>A0ABQ0E8Y8</accession>
<evidence type="ECO:0000256" key="1">
    <source>
        <dbReference type="SAM" id="MobiDB-lite"/>
    </source>
</evidence>
<dbReference type="Proteomes" id="UP001628192">
    <property type="component" value="Unassembled WGS sequence"/>
</dbReference>
<keyword evidence="3" id="KW-1185">Reference proteome</keyword>
<evidence type="ECO:0000313" key="2">
    <source>
        <dbReference type="EMBL" id="GAB1254193.1"/>
    </source>
</evidence>
<feature type="region of interest" description="Disordered" evidence="1">
    <location>
        <begin position="1"/>
        <end position="26"/>
    </location>
</feature>
<evidence type="ECO:0000313" key="3">
    <source>
        <dbReference type="Proteomes" id="UP001628192"/>
    </source>
</evidence>
<organism evidence="2 3">
    <name type="scientific">Desulfovibrio falkowii</name>
    <dbReference type="NCBI Taxonomy" id="3136602"/>
    <lineage>
        <taxon>Bacteria</taxon>
        <taxon>Pseudomonadati</taxon>
        <taxon>Thermodesulfobacteriota</taxon>
        <taxon>Desulfovibrionia</taxon>
        <taxon>Desulfovibrionales</taxon>
        <taxon>Desulfovibrionaceae</taxon>
        <taxon>Desulfovibrio</taxon>
    </lineage>
</organism>
<gene>
    <name evidence="2" type="ORF">Defa_16800</name>
</gene>
<proteinExistence type="predicted"/>
<dbReference type="EMBL" id="BAAFSG010000001">
    <property type="protein sequence ID" value="GAB1254193.1"/>
    <property type="molecule type" value="Genomic_DNA"/>
</dbReference>
<name>A0ABQ0E8Y8_9BACT</name>
<comment type="caution">
    <text evidence="2">The sequence shown here is derived from an EMBL/GenBank/DDBJ whole genome shotgun (WGS) entry which is preliminary data.</text>
</comment>
<sequence length="73" mass="7773">MMTRGAAQVRGQALSEKPRKRKNRNGDSIAVFVGRTPGNFCCRCFLSDLTELAVLPPSGLANALLGKRAAVNA</sequence>
<reference evidence="2 3" key="1">
    <citation type="journal article" date="2025" name="Int. J. Syst. Evol. Microbiol.">
        <title>Desulfovibrio falkowii sp. nov., Porphyromonas miyakawae sp. nov., Mediterraneibacter flintii sp. nov. and Owariibacterium komagatae gen. nov., sp. nov., isolated from human faeces.</title>
        <authorList>
            <person name="Hamaguchi T."/>
            <person name="Ohara M."/>
            <person name="Hisatomi A."/>
            <person name="Sekiguchi K."/>
            <person name="Takeda J.I."/>
            <person name="Ueyama J."/>
            <person name="Ito M."/>
            <person name="Nishiwaki H."/>
            <person name="Ogi T."/>
            <person name="Hirayama M."/>
            <person name="Ohkuma M."/>
            <person name="Sakamoto M."/>
            <person name="Ohno K."/>
        </authorList>
    </citation>
    <scope>NUCLEOTIDE SEQUENCE [LARGE SCALE GENOMIC DNA]</scope>
    <source>
        <strain evidence="2 3">13CB8C</strain>
    </source>
</reference>
<protein>
    <submittedName>
        <fullName evidence="2">Uncharacterized protein</fullName>
    </submittedName>
</protein>